<dbReference type="InterPro" id="IPR003661">
    <property type="entry name" value="HisK_dim/P_dom"/>
</dbReference>
<dbReference type="CDD" id="cd00082">
    <property type="entry name" value="HisKA"/>
    <property type="match status" value="1"/>
</dbReference>
<name>A0A219B9I0_9SPHN</name>
<sequence length="470" mass="51739">MYRDQRLQTIADWPLSEDEDARLFAIGQLVALTRQSRTAEDLRTQTKLRLAELIRQLSPASRSRLEDWAGPAGVRDLLGSADGDDQVPAREMAPSAPETGVSILHDDAGRLARRPDLSQVSAEGLPASRRSAERLTVLTDRIESFRADEASVGKEFPWRSDIAGFVVEGFEAFEEARPFALISLPFEDPEFVEAAVQRGQMLSCLRVKCGRRVMHLDGRPRFDTAGTFRGYEGTLARRSRHDEFSREPARLAEVAHEILTPLNAIMGYAQMIEQEILGPAPERMKSEAAVLMSEARSLISAVRVLGEAASLDHDRTSPTSRELVALEPLFEHLEEQLSSSAERRGVALDITAEPDAAIWMPRDDLERVLTRLSVAALAFFNCGETFSLTGMNGQVRFARPPALATRSVSSLLEDPPVRSADAEAPLLGLAFTLKLARRLVERHGGELEIRNDAILVSCDASEDSMGALTS</sequence>
<feature type="region of interest" description="Disordered" evidence="3">
    <location>
        <begin position="76"/>
        <end position="101"/>
    </location>
</feature>
<accession>A0A219B9I0</accession>
<protein>
    <recommendedName>
        <fullName evidence="2">histidine kinase</fullName>
        <ecNumber evidence="2">2.7.13.3</ecNumber>
    </recommendedName>
</protein>
<dbReference type="OrthoDB" id="9813151at2"/>
<gene>
    <name evidence="5" type="ORF">B5C34_14045</name>
</gene>
<evidence type="ECO:0000313" key="5">
    <source>
        <dbReference type="EMBL" id="OWV34469.1"/>
    </source>
</evidence>
<organism evidence="5 6">
    <name type="scientific">Pacificimonas flava</name>
    <dbReference type="NCBI Taxonomy" id="1234595"/>
    <lineage>
        <taxon>Bacteria</taxon>
        <taxon>Pseudomonadati</taxon>
        <taxon>Pseudomonadota</taxon>
        <taxon>Alphaproteobacteria</taxon>
        <taxon>Sphingomonadales</taxon>
        <taxon>Sphingosinicellaceae</taxon>
        <taxon>Pacificimonas</taxon>
    </lineage>
</organism>
<dbReference type="GO" id="GO:0000155">
    <property type="term" value="F:phosphorelay sensor kinase activity"/>
    <property type="evidence" value="ECO:0007669"/>
    <property type="project" value="InterPro"/>
</dbReference>
<dbReference type="PROSITE" id="PS50109">
    <property type="entry name" value="HIS_KIN"/>
    <property type="match status" value="1"/>
</dbReference>
<comment type="catalytic activity">
    <reaction evidence="1">
        <text>ATP + protein L-histidine = ADP + protein N-phospho-L-histidine.</text>
        <dbReference type="EC" id="2.7.13.3"/>
    </reaction>
</comment>
<keyword evidence="6" id="KW-1185">Reference proteome</keyword>
<dbReference type="InterPro" id="IPR036097">
    <property type="entry name" value="HisK_dim/P_sf"/>
</dbReference>
<proteinExistence type="predicted"/>
<dbReference type="Proteomes" id="UP000198462">
    <property type="component" value="Unassembled WGS sequence"/>
</dbReference>
<dbReference type="EC" id="2.7.13.3" evidence="2"/>
<dbReference type="AlphaFoldDB" id="A0A219B9I0"/>
<feature type="domain" description="Histidine kinase" evidence="4">
    <location>
        <begin position="253"/>
        <end position="452"/>
    </location>
</feature>
<comment type="caution">
    <text evidence="5">The sequence shown here is derived from an EMBL/GenBank/DDBJ whole genome shotgun (WGS) entry which is preliminary data.</text>
</comment>
<dbReference type="Pfam" id="PF00512">
    <property type="entry name" value="HisKA"/>
    <property type="match status" value="1"/>
</dbReference>
<evidence type="ECO:0000256" key="3">
    <source>
        <dbReference type="SAM" id="MobiDB-lite"/>
    </source>
</evidence>
<dbReference type="EMBL" id="NFZT01000001">
    <property type="protein sequence ID" value="OWV34469.1"/>
    <property type="molecule type" value="Genomic_DNA"/>
</dbReference>
<evidence type="ECO:0000256" key="1">
    <source>
        <dbReference type="ARBA" id="ARBA00000085"/>
    </source>
</evidence>
<reference evidence="6" key="1">
    <citation type="submission" date="2017-05" db="EMBL/GenBank/DDBJ databases">
        <authorList>
            <person name="Lin X."/>
        </authorList>
    </citation>
    <scope>NUCLEOTIDE SEQUENCE [LARGE SCALE GENOMIC DNA]</scope>
    <source>
        <strain evidence="6">JLT2012</strain>
    </source>
</reference>
<evidence type="ECO:0000256" key="2">
    <source>
        <dbReference type="ARBA" id="ARBA00012438"/>
    </source>
</evidence>
<evidence type="ECO:0000313" key="6">
    <source>
        <dbReference type="Proteomes" id="UP000198462"/>
    </source>
</evidence>
<dbReference type="RefSeq" id="WP_088713167.1">
    <property type="nucleotide sequence ID" value="NZ_NFZT01000001.1"/>
</dbReference>
<evidence type="ECO:0000259" key="4">
    <source>
        <dbReference type="PROSITE" id="PS50109"/>
    </source>
</evidence>
<dbReference type="Gene3D" id="1.10.287.130">
    <property type="match status" value="1"/>
</dbReference>
<dbReference type="InterPro" id="IPR005467">
    <property type="entry name" value="His_kinase_dom"/>
</dbReference>
<dbReference type="SUPFAM" id="SSF47384">
    <property type="entry name" value="Homodimeric domain of signal transducing histidine kinase"/>
    <property type="match status" value="1"/>
</dbReference>